<evidence type="ECO:0000313" key="2">
    <source>
        <dbReference type="Proteomes" id="UP000261875"/>
    </source>
</evidence>
<keyword evidence="1" id="KW-0614">Plasmid</keyword>
<keyword evidence="2" id="KW-1185">Reference proteome</keyword>
<dbReference type="Gene3D" id="1.10.510.10">
    <property type="entry name" value="Transferase(Phosphotransferase) domain 1"/>
    <property type="match status" value="1"/>
</dbReference>
<dbReference type="Proteomes" id="UP000261875">
    <property type="component" value="Plasmid p5D_Fsymbiotica-1"/>
</dbReference>
<evidence type="ECO:0000313" key="1">
    <source>
        <dbReference type="EMBL" id="AWK15535.1"/>
    </source>
</evidence>
<reference evidence="1 2" key="1">
    <citation type="submission" date="2017-05" db="EMBL/GenBank/DDBJ databases">
        <title>Genome sequence of Candidatus Fukatsuia symbiotica and Candidatus Hamiltonella defensa from Acyrthosiphon pisum strain 5D.</title>
        <authorList>
            <person name="Patel V.A."/>
            <person name="Chevignon G."/>
            <person name="Russell J.A."/>
            <person name="Oliver K.M."/>
        </authorList>
    </citation>
    <scope>NUCLEOTIDE SEQUENCE [LARGE SCALE GENOMIC DNA]</scope>
    <source>
        <strain evidence="1 2">5D</strain>
        <plasmid evidence="2">p5d_fsymbiotica-1</plasmid>
    </source>
</reference>
<geneLocation type="plasmid" evidence="2">
    <name>p5d_fsymbiotica-1</name>
</geneLocation>
<dbReference type="KEGG" id="fsm:CCS41_14000"/>
<dbReference type="RefSeq" id="WP_119797848.1">
    <property type="nucleotide sequence ID" value="NZ_CP021660.1"/>
</dbReference>
<dbReference type="AlphaFoldDB" id="A0A2U8IB60"/>
<organism evidence="1 2">
    <name type="scientific">Candidatus Fukatsuia symbiotica</name>
    <dbReference type="NCBI Taxonomy" id="1878942"/>
    <lineage>
        <taxon>Bacteria</taxon>
        <taxon>Pseudomonadati</taxon>
        <taxon>Pseudomonadota</taxon>
        <taxon>Gammaproteobacteria</taxon>
        <taxon>Enterobacterales</taxon>
        <taxon>Yersiniaceae</taxon>
        <taxon>Candidatus Fukatsuia</taxon>
    </lineage>
</organism>
<sequence length="369" mass="41939">MKNNSARIKQYNKVSTNLTYLSNEKLKQILVDAKPMHEGIGGKSALISIDDTVVFVKKVPLTDFEQLPHNFMSTANLFNLPLGYQYGIGSAGFGAWRELATHIMTTHWVITGECVNFPMVYHWRILPSGPGDININYWGDIEKYCRYWENSSVIRKRVEDLNKASAHIALFLEYVPQNLCEWLSAQIAKGGDVAESAVAFADEHLKITNMHMNTHGLMHFDAHFENILTDGKRLYLSDFGLALSSTFDLSKAETEFLKHHRSYDQACAAVNLFHCIITSLFGKEQWEIRLREYLAGELGNAPPVIAAMIKQYAPIARVMDEFFHKLQKKKQVNPIPCNTTRKIADNKLIGDNMTSDTSHNATQYHVIRR</sequence>
<protein>
    <recommendedName>
        <fullName evidence="3">Protein kinase domain-containing protein</fullName>
    </recommendedName>
</protein>
<dbReference type="SUPFAM" id="SSF56112">
    <property type="entry name" value="Protein kinase-like (PK-like)"/>
    <property type="match status" value="2"/>
</dbReference>
<dbReference type="InterPro" id="IPR011009">
    <property type="entry name" value="Kinase-like_dom_sf"/>
</dbReference>
<accession>A0A2U8IB60</accession>
<dbReference type="EMBL" id="CP021660">
    <property type="protein sequence ID" value="AWK15535.1"/>
    <property type="molecule type" value="Genomic_DNA"/>
</dbReference>
<proteinExistence type="predicted"/>
<dbReference type="OrthoDB" id="4516319at2"/>
<evidence type="ECO:0008006" key="3">
    <source>
        <dbReference type="Google" id="ProtNLM"/>
    </source>
</evidence>
<gene>
    <name evidence="1" type="ORF">CCS41_14000</name>
</gene>
<name>A0A2U8IB60_9GAMM</name>